<evidence type="ECO:0000313" key="1">
    <source>
        <dbReference type="EMBL" id="KKM86707.1"/>
    </source>
</evidence>
<feature type="non-terminal residue" evidence="1">
    <location>
        <position position="43"/>
    </location>
</feature>
<proteinExistence type="predicted"/>
<protein>
    <submittedName>
        <fullName evidence="1">Uncharacterized protein</fullName>
    </submittedName>
</protein>
<gene>
    <name evidence="1" type="ORF">LCGC14_1276350</name>
</gene>
<accession>A0A0F9NZL7</accession>
<dbReference type="EMBL" id="LAZR01007213">
    <property type="protein sequence ID" value="KKM86707.1"/>
    <property type="molecule type" value="Genomic_DNA"/>
</dbReference>
<sequence length="43" mass="4950">MIGFKVFYDREVAKIVQRKMDKGVFRSLGNAAAAIRQTARRFC</sequence>
<reference evidence="1" key="1">
    <citation type="journal article" date="2015" name="Nature">
        <title>Complex archaea that bridge the gap between prokaryotes and eukaryotes.</title>
        <authorList>
            <person name="Spang A."/>
            <person name="Saw J.H."/>
            <person name="Jorgensen S.L."/>
            <person name="Zaremba-Niedzwiedzka K."/>
            <person name="Martijn J."/>
            <person name="Lind A.E."/>
            <person name="van Eijk R."/>
            <person name="Schleper C."/>
            <person name="Guy L."/>
            <person name="Ettema T.J."/>
        </authorList>
    </citation>
    <scope>NUCLEOTIDE SEQUENCE</scope>
</reference>
<name>A0A0F9NZL7_9ZZZZ</name>
<comment type="caution">
    <text evidence="1">The sequence shown here is derived from an EMBL/GenBank/DDBJ whole genome shotgun (WGS) entry which is preliminary data.</text>
</comment>
<dbReference type="AlphaFoldDB" id="A0A0F9NZL7"/>
<organism evidence="1">
    <name type="scientific">marine sediment metagenome</name>
    <dbReference type="NCBI Taxonomy" id="412755"/>
    <lineage>
        <taxon>unclassified sequences</taxon>
        <taxon>metagenomes</taxon>
        <taxon>ecological metagenomes</taxon>
    </lineage>
</organism>